<feature type="transmembrane region" description="Helical" evidence="2">
    <location>
        <begin position="362"/>
        <end position="382"/>
    </location>
</feature>
<dbReference type="STRING" id="1379903.ATO8_07991"/>
<dbReference type="Pfam" id="PF00873">
    <property type="entry name" value="ACR_tran"/>
    <property type="match status" value="3"/>
</dbReference>
<dbReference type="PANTHER" id="PTHR32063">
    <property type="match status" value="1"/>
</dbReference>
<feature type="transmembrane region" description="Helical" evidence="2">
    <location>
        <begin position="554"/>
        <end position="585"/>
    </location>
</feature>
<dbReference type="EMBL" id="AQQW01000004">
    <property type="protein sequence ID" value="ETW13136.1"/>
    <property type="molecule type" value="Genomic_DNA"/>
</dbReference>
<feature type="transmembrane region" description="Helical" evidence="2">
    <location>
        <begin position="464"/>
        <end position="489"/>
    </location>
</feature>
<dbReference type="Gene3D" id="3.30.70.1320">
    <property type="entry name" value="Multidrug efflux transporter AcrB pore domain like"/>
    <property type="match status" value="1"/>
</dbReference>
<feature type="transmembrane region" description="Helical" evidence="2">
    <location>
        <begin position="1140"/>
        <end position="1160"/>
    </location>
</feature>
<feature type="transmembrane region" description="Helical" evidence="2">
    <location>
        <begin position="388"/>
        <end position="411"/>
    </location>
</feature>
<feature type="transmembrane region" description="Helical" evidence="2">
    <location>
        <begin position="509"/>
        <end position="534"/>
    </location>
</feature>
<organism evidence="3 4">
    <name type="scientific">Roseivivax marinus</name>
    <dbReference type="NCBI Taxonomy" id="1379903"/>
    <lineage>
        <taxon>Bacteria</taxon>
        <taxon>Pseudomonadati</taxon>
        <taxon>Pseudomonadota</taxon>
        <taxon>Alphaproteobacteria</taxon>
        <taxon>Rhodobacterales</taxon>
        <taxon>Roseobacteraceae</taxon>
        <taxon>Roseivivax</taxon>
    </lineage>
</organism>
<dbReference type="InterPro" id="IPR001036">
    <property type="entry name" value="Acrflvin-R"/>
</dbReference>
<feature type="transmembrane region" description="Helical" evidence="2">
    <location>
        <begin position="1180"/>
        <end position="1205"/>
    </location>
</feature>
<proteinExistence type="predicted"/>
<evidence type="ECO:0000256" key="1">
    <source>
        <dbReference type="SAM" id="MobiDB-lite"/>
    </source>
</evidence>
<reference evidence="3 4" key="1">
    <citation type="journal article" date="2014" name="Antonie Van Leeuwenhoek">
        <title>Roseivivax atlanticus sp. nov., isolated from surface seawater of the Atlantic Ocean.</title>
        <authorList>
            <person name="Li G."/>
            <person name="Lai Q."/>
            <person name="Liu X."/>
            <person name="Sun F."/>
            <person name="Shao Z."/>
        </authorList>
    </citation>
    <scope>NUCLEOTIDE SEQUENCE [LARGE SCALE GENOMIC DNA]</scope>
    <source>
        <strain evidence="3 4">22II-s10s</strain>
    </source>
</reference>
<dbReference type="GO" id="GO:0042910">
    <property type="term" value="F:xenobiotic transmembrane transporter activity"/>
    <property type="evidence" value="ECO:0007669"/>
    <property type="project" value="TreeGrafter"/>
</dbReference>
<dbReference type="PATRIC" id="fig|1317118.6.peg.1657"/>
<dbReference type="eggNOG" id="COG0841">
    <property type="taxonomic scope" value="Bacteria"/>
</dbReference>
<dbReference type="GO" id="GO:0005886">
    <property type="term" value="C:plasma membrane"/>
    <property type="evidence" value="ECO:0007669"/>
    <property type="project" value="TreeGrafter"/>
</dbReference>
<keyword evidence="4" id="KW-1185">Reference proteome</keyword>
<dbReference type="SUPFAM" id="SSF82866">
    <property type="entry name" value="Multidrug efflux transporter AcrB transmembrane domain"/>
    <property type="match status" value="2"/>
</dbReference>
<dbReference type="Gene3D" id="3.30.2090.10">
    <property type="entry name" value="Multidrug efflux transporter AcrB TolC docking domain, DN and DC subdomains"/>
    <property type="match status" value="2"/>
</dbReference>
<dbReference type="PRINTS" id="PR00702">
    <property type="entry name" value="ACRIFLAVINRP"/>
</dbReference>
<keyword evidence="2" id="KW-1133">Transmembrane helix</keyword>
<feature type="transmembrane region" description="Helical" evidence="2">
    <location>
        <begin position="1065"/>
        <end position="1085"/>
    </location>
</feature>
<feature type="region of interest" description="Disordered" evidence="1">
    <location>
        <begin position="1251"/>
        <end position="1271"/>
    </location>
</feature>
<dbReference type="Gene3D" id="3.30.70.1440">
    <property type="entry name" value="Multidrug efflux transporter AcrB pore domain"/>
    <property type="match status" value="2"/>
</dbReference>
<dbReference type="SUPFAM" id="SSF82693">
    <property type="entry name" value="Multidrug efflux transporter AcrB pore domain, PN1, PN2, PC1 and PC2 subdomains"/>
    <property type="match status" value="3"/>
</dbReference>
<feature type="compositionally biased region" description="Basic and acidic residues" evidence="1">
    <location>
        <begin position="1260"/>
        <end position="1271"/>
    </location>
</feature>
<dbReference type="InterPro" id="IPR027463">
    <property type="entry name" value="AcrB_DN_DC_subdom"/>
</dbReference>
<sequence length="1271" mass="136967">MTGLVDWAASRARMVLAFIVLSVVVGSFAYAFLPKEGEPDIEIPALFVSVPFPGISAEDSEQLLVKPMETELQDLDGLKELGGTAAVGYAGVSMEFEFGWDKTKIMADVRDAMTRAQANFPEGAEQYSINEINFSEFPIVVVNLTGAVPERTMARIAKDLQDRVEGIDAVLQAGIAGNRDEMLEVLIDPLRLESYNVTAGELISVVQNNNQLIAAGEVETAQGAFSVKIPSSFDDAADVYDLPVKVNGDRVVTLGDLATINLTFEDRAGTSRFNGDPSLALQVVKRKGYNLIDTVDEVERVVAQAQEEWPPELRAAVSLGTSNDQSRQVQSMVEQLQGSVLTAIALVMIVVLAALGLRPALLVGFAIPTSFLLCFAFLALMGVSISNIVMFGLILAVGMLVDGAIVVVEYADKRIAEGSGPMHAYVEAAKRMFWPVVSSTATTLCAFLPMLFWPGVPGEFMGMLPVTLIFVLSASLVVALVYLPVMGGVVGRAERWLRERTEGISRLPLLANLALIPVCALGIAAGAGAVPALVERLMAAFGAMDSGDILGSVVPTFLIVFLCILAGVALVLLSLIAAFFLAITLSALFKRVGRGVDGARTRVFGRREGRVESGYRRSLFGRLIALVAKNPIGPLVAVGAIFVVVGTTFIYYGENQNGVEFFVESEPEFALVYVKARGNLSLGEKDALVKRAERIVLAHPGVQSAFSFAGESGLNNNTGGAQAPKDTIGQVQFETIPWDDRAGDASLDGDRVIAELTDQLDTIPGIQTEILNLAMGPASAKPVHLRILGDDWDTLLAATTEARARFDALPGLRLIEDTRPLPGIDWEIDVDVEKAGRYGADVATVGAMVQLVTRGILLDTMRVDSSDEEIDIRVRFPEEDRILSTLDTLRVRTSDGLVPLSNFVTRQPVAKLAEITRTDQTRYFDVKADVHPGLVKAVDEDDAIAAVLHRQGAGGPYGGGDTVTGPEDVYDVVELGPEATSETIESGLRAGDLRLVPVTANERIAELTRWLESDDALPHGISWEWTGDQEEQEESQAFLGNAFLAALGLMFIILLAQFNSIYNAALVLLAVVLSTAGVLIGMLVMGQTFSIIMTGTGIVALAGIVVNNNIVLIDTYQEYERYMPRDEAIVRTAEDRIRPVLLTTITTMAGLAPMMFGLSLDFFGGGYTIDSPTALWWKQLATAVVFGLGIATVLTLVFTPAMLALRVWSVTYALWVARALSAMSLGRSSRAARDWAVNRRARRLPAPTILWDEPEDPAEDTQRDTHLRAAE</sequence>
<dbReference type="AlphaFoldDB" id="W4HLZ6"/>
<dbReference type="Proteomes" id="UP000019063">
    <property type="component" value="Unassembled WGS sequence"/>
</dbReference>
<dbReference type="PANTHER" id="PTHR32063:SF0">
    <property type="entry name" value="SWARMING MOTILITY PROTEIN SWRC"/>
    <property type="match status" value="1"/>
</dbReference>
<feature type="transmembrane region" description="Helical" evidence="2">
    <location>
        <begin position="12"/>
        <end position="33"/>
    </location>
</feature>
<feature type="transmembrane region" description="Helical" evidence="2">
    <location>
        <begin position="1091"/>
        <end position="1113"/>
    </location>
</feature>
<dbReference type="RefSeq" id="WP_043843588.1">
    <property type="nucleotide sequence ID" value="NZ_AQQW01000004.1"/>
</dbReference>
<evidence type="ECO:0000256" key="2">
    <source>
        <dbReference type="SAM" id="Phobius"/>
    </source>
</evidence>
<dbReference type="Gene3D" id="3.30.70.1430">
    <property type="entry name" value="Multidrug efflux transporter AcrB pore domain"/>
    <property type="match status" value="2"/>
</dbReference>
<gene>
    <name evidence="3" type="ORF">ATO8_07991</name>
</gene>
<keyword evidence="2" id="KW-0812">Transmembrane</keyword>
<keyword evidence="2" id="KW-0472">Membrane</keyword>
<feature type="transmembrane region" description="Helical" evidence="2">
    <location>
        <begin position="336"/>
        <end position="355"/>
    </location>
</feature>
<evidence type="ECO:0000313" key="4">
    <source>
        <dbReference type="Proteomes" id="UP000019063"/>
    </source>
</evidence>
<evidence type="ECO:0000313" key="3">
    <source>
        <dbReference type="EMBL" id="ETW13136.1"/>
    </source>
</evidence>
<dbReference type="SUPFAM" id="SSF82714">
    <property type="entry name" value="Multidrug efflux transporter AcrB TolC docking domain, DN and DC subdomains"/>
    <property type="match status" value="2"/>
</dbReference>
<name>W4HLZ6_9RHOB</name>
<accession>W4HLZ6</accession>
<dbReference type="Gene3D" id="1.20.1640.10">
    <property type="entry name" value="Multidrug efflux transporter AcrB transmembrane domain"/>
    <property type="match status" value="5"/>
</dbReference>
<feature type="transmembrane region" description="Helical" evidence="2">
    <location>
        <begin position="632"/>
        <end position="652"/>
    </location>
</feature>
<feature type="transmembrane region" description="Helical" evidence="2">
    <location>
        <begin position="1038"/>
        <end position="1058"/>
    </location>
</feature>
<protein>
    <submittedName>
        <fullName evidence="3">AcrB/AcrD/AcrF family protein</fullName>
    </submittedName>
</protein>
<comment type="caution">
    <text evidence="3">The sequence shown here is derived from an EMBL/GenBank/DDBJ whole genome shotgun (WGS) entry which is preliminary data.</text>
</comment>
<feature type="transmembrane region" description="Helical" evidence="2">
    <location>
        <begin position="432"/>
        <end position="452"/>
    </location>
</feature>